<dbReference type="Proteomes" id="UP000034246">
    <property type="component" value="Unassembled WGS sequence"/>
</dbReference>
<organism evidence="1 2">
    <name type="scientific">Candidatus Woesebacteria bacterium GW2011_GWA1_39_21</name>
    <dbReference type="NCBI Taxonomy" id="1618550"/>
    <lineage>
        <taxon>Bacteria</taxon>
        <taxon>Candidatus Woeseibacteriota</taxon>
    </lineage>
</organism>
<name>A0A0G0NGC1_9BACT</name>
<evidence type="ECO:0000313" key="2">
    <source>
        <dbReference type="Proteomes" id="UP000034246"/>
    </source>
</evidence>
<accession>A0A0G0NGC1</accession>
<protein>
    <submittedName>
        <fullName evidence="1">Uncharacterized protein</fullName>
    </submittedName>
</protein>
<proteinExistence type="predicted"/>
<dbReference type="STRING" id="1618550.UT39_C0002G0047"/>
<dbReference type="AlphaFoldDB" id="A0A0G0NGC1"/>
<evidence type="ECO:0000313" key="1">
    <source>
        <dbReference type="EMBL" id="KKR11866.1"/>
    </source>
</evidence>
<gene>
    <name evidence="1" type="ORF">UT39_C0002G0047</name>
</gene>
<sequence>MENNIEVDSSHFNKSDKELYSNAPLISEIIKREHLSPLKIREMAEKFRGCGINIIERDTPFGFTEIHTDGTKNTSVPFIEHGGNESLAVHEFFHIEQFIHALRSGLSPKEIGGVPPHNLDTAEIGALEGQLEYLKKIPRFTFGFRPLRNSPTYKELRRQVEELLEARKRNLPEGYKPTREDKLNPYKKTIAIPD</sequence>
<dbReference type="EMBL" id="LBWP01000002">
    <property type="protein sequence ID" value="KKR11866.1"/>
    <property type="molecule type" value="Genomic_DNA"/>
</dbReference>
<comment type="caution">
    <text evidence="1">The sequence shown here is derived from an EMBL/GenBank/DDBJ whole genome shotgun (WGS) entry which is preliminary data.</text>
</comment>
<reference evidence="1 2" key="1">
    <citation type="journal article" date="2015" name="Nature">
        <title>rRNA introns, odd ribosomes, and small enigmatic genomes across a large radiation of phyla.</title>
        <authorList>
            <person name="Brown C.T."/>
            <person name="Hug L.A."/>
            <person name="Thomas B.C."/>
            <person name="Sharon I."/>
            <person name="Castelle C.J."/>
            <person name="Singh A."/>
            <person name="Wilkins M.J."/>
            <person name="Williams K.H."/>
            <person name="Banfield J.F."/>
        </authorList>
    </citation>
    <scope>NUCLEOTIDE SEQUENCE [LARGE SCALE GENOMIC DNA]</scope>
</reference>